<name>K6ZX44_9ALTE</name>
<dbReference type="PANTHER" id="PTHR35404">
    <property type="entry name" value="TRANSPOSASE OF TN10"/>
    <property type="match status" value="1"/>
</dbReference>
<dbReference type="AlphaFoldDB" id="K6ZX44"/>
<dbReference type="PANTHER" id="PTHR35404:SF8">
    <property type="entry name" value="TRANSPOSASE OF TN10"/>
    <property type="match status" value="1"/>
</dbReference>
<gene>
    <name evidence="1" type="ORF">GPLA_2408</name>
</gene>
<evidence type="ECO:0008006" key="3">
    <source>
        <dbReference type="Google" id="ProtNLM"/>
    </source>
</evidence>
<sequence length="70" mass="7828">MVAIQSLLDGQQLSLTELGRNITGSVAPKHNIKRIDRLLGNSNLHNERLDIYRWHARLLCGANPMPVALN</sequence>
<keyword evidence="2" id="KW-1185">Reference proteome</keyword>
<dbReference type="Proteomes" id="UP000006322">
    <property type="component" value="Unassembled WGS sequence"/>
</dbReference>
<proteinExistence type="predicted"/>
<reference evidence="2" key="1">
    <citation type="journal article" date="2014" name="Environ. Microbiol.">
        <title>Comparative genomics of the marine bacterial genus Glaciecola reveals the high degree of genomic diversity and genomic characteristic for cold adaptation.</title>
        <authorList>
            <person name="Qin Q.L."/>
            <person name="Xie B.B."/>
            <person name="Yu Y."/>
            <person name="Shu Y.L."/>
            <person name="Rong J.C."/>
            <person name="Zhang Y.J."/>
            <person name="Zhao D.L."/>
            <person name="Chen X.L."/>
            <person name="Zhang X.Y."/>
            <person name="Chen B."/>
            <person name="Zhou B.C."/>
            <person name="Zhang Y.Z."/>
        </authorList>
    </citation>
    <scope>NUCLEOTIDE SEQUENCE [LARGE SCALE GENOMIC DNA]</scope>
    <source>
        <strain evidence="2">LMG 21857</strain>
    </source>
</reference>
<dbReference type="STRING" id="1129793.GPLA_2408"/>
<organism evidence="1 2">
    <name type="scientific">Paraglaciecola polaris LMG 21857</name>
    <dbReference type="NCBI Taxonomy" id="1129793"/>
    <lineage>
        <taxon>Bacteria</taxon>
        <taxon>Pseudomonadati</taxon>
        <taxon>Pseudomonadota</taxon>
        <taxon>Gammaproteobacteria</taxon>
        <taxon>Alteromonadales</taxon>
        <taxon>Alteromonadaceae</taxon>
        <taxon>Paraglaciecola</taxon>
    </lineage>
</organism>
<dbReference type="EMBL" id="BAER01000056">
    <property type="protein sequence ID" value="GAC33313.1"/>
    <property type="molecule type" value="Genomic_DNA"/>
</dbReference>
<protein>
    <recommendedName>
        <fullName evidence="3">Transposase</fullName>
    </recommendedName>
</protein>
<accession>K6ZX44</accession>
<evidence type="ECO:0000313" key="2">
    <source>
        <dbReference type="Proteomes" id="UP000006322"/>
    </source>
</evidence>
<evidence type="ECO:0000313" key="1">
    <source>
        <dbReference type="EMBL" id="GAC33313.1"/>
    </source>
</evidence>
<comment type="caution">
    <text evidence="1">The sequence shown here is derived from an EMBL/GenBank/DDBJ whole genome shotgun (WGS) entry which is preliminary data.</text>
</comment>